<evidence type="ECO:0000256" key="1">
    <source>
        <dbReference type="ARBA" id="ARBA00004651"/>
    </source>
</evidence>
<keyword evidence="2 7" id="KW-0813">Transport</keyword>
<dbReference type="PANTHER" id="PTHR43163:SF6">
    <property type="entry name" value="DIPEPTIDE TRANSPORT SYSTEM PERMEASE PROTEIN DPPB-RELATED"/>
    <property type="match status" value="1"/>
</dbReference>
<dbReference type="InterPro" id="IPR000515">
    <property type="entry name" value="MetI-like"/>
</dbReference>
<evidence type="ECO:0000256" key="4">
    <source>
        <dbReference type="ARBA" id="ARBA00022692"/>
    </source>
</evidence>
<dbReference type="CDD" id="cd06261">
    <property type="entry name" value="TM_PBP2"/>
    <property type="match status" value="1"/>
</dbReference>
<dbReference type="PROSITE" id="PS50928">
    <property type="entry name" value="ABC_TM1"/>
    <property type="match status" value="1"/>
</dbReference>
<dbReference type="EMBL" id="JAOEGN010000012">
    <property type="protein sequence ID" value="MCU0105351.1"/>
    <property type="molecule type" value="Genomic_DNA"/>
</dbReference>
<evidence type="ECO:0000313" key="9">
    <source>
        <dbReference type="EMBL" id="MCU0105351.1"/>
    </source>
</evidence>
<reference evidence="10" key="1">
    <citation type="submission" date="2023-07" db="EMBL/GenBank/DDBJ databases">
        <title>Novel Mycoplasma species identified in domestic and wild animals.</title>
        <authorList>
            <person name="Volokhov D.V."/>
            <person name="Furtak V.A."/>
            <person name="Zagorodnyaya T.A."/>
        </authorList>
    </citation>
    <scope>NUCLEOTIDE SEQUENCE [LARGE SCALE GENOMIC DNA]</scope>
    <source>
        <strain evidence="10">92-19</strain>
    </source>
</reference>
<feature type="transmembrane region" description="Helical" evidence="7">
    <location>
        <begin position="134"/>
        <end position="162"/>
    </location>
</feature>
<evidence type="ECO:0000256" key="2">
    <source>
        <dbReference type="ARBA" id="ARBA00022448"/>
    </source>
</evidence>
<feature type="transmembrane region" description="Helical" evidence="7">
    <location>
        <begin position="9"/>
        <end position="29"/>
    </location>
</feature>
<feature type="transmembrane region" description="Helical" evidence="7">
    <location>
        <begin position="174"/>
        <end position="193"/>
    </location>
</feature>
<keyword evidence="3" id="KW-1003">Cell membrane</keyword>
<name>A0ABT2PWM2_9MOLU</name>
<evidence type="ECO:0000313" key="10">
    <source>
        <dbReference type="Proteomes" id="UP001209076"/>
    </source>
</evidence>
<keyword evidence="6 7" id="KW-0472">Membrane</keyword>
<keyword evidence="4 7" id="KW-0812">Transmembrane</keyword>
<feature type="domain" description="ABC transmembrane type-1" evidence="8">
    <location>
        <begin position="96"/>
        <end position="297"/>
    </location>
</feature>
<dbReference type="InterPro" id="IPR035906">
    <property type="entry name" value="MetI-like_sf"/>
</dbReference>
<dbReference type="RefSeq" id="WP_262096655.1">
    <property type="nucleotide sequence ID" value="NZ_JAOEGN010000012.1"/>
</dbReference>
<accession>A0ABT2PWM2</accession>
<dbReference type="SUPFAM" id="SSF161098">
    <property type="entry name" value="MetI-like"/>
    <property type="match status" value="1"/>
</dbReference>
<feature type="transmembrane region" description="Helical" evidence="7">
    <location>
        <begin position="100"/>
        <end position="122"/>
    </location>
</feature>
<dbReference type="Pfam" id="PF00528">
    <property type="entry name" value="BPD_transp_1"/>
    <property type="match status" value="1"/>
</dbReference>
<evidence type="ECO:0000256" key="3">
    <source>
        <dbReference type="ARBA" id="ARBA00022475"/>
    </source>
</evidence>
<evidence type="ECO:0000259" key="8">
    <source>
        <dbReference type="PROSITE" id="PS50928"/>
    </source>
</evidence>
<protein>
    <submittedName>
        <fullName evidence="9">ABC transporter permease</fullName>
    </submittedName>
</protein>
<organism evidence="9 10">
    <name type="scientific">Paracholeplasma vituli</name>
    <dbReference type="NCBI Taxonomy" id="69473"/>
    <lineage>
        <taxon>Bacteria</taxon>
        <taxon>Bacillati</taxon>
        <taxon>Mycoplasmatota</taxon>
        <taxon>Mollicutes</taxon>
        <taxon>Acholeplasmatales</taxon>
        <taxon>Acholeplasmataceae</taxon>
        <taxon>Paracholeplasma</taxon>
    </lineage>
</organism>
<proteinExistence type="inferred from homology"/>
<comment type="caution">
    <text evidence="9">The sequence shown here is derived from an EMBL/GenBank/DDBJ whole genome shotgun (WGS) entry which is preliminary data.</text>
</comment>
<evidence type="ECO:0000256" key="7">
    <source>
        <dbReference type="RuleBase" id="RU363032"/>
    </source>
</evidence>
<comment type="similarity">
    <text evidence="7">Belongs to the binding-protein-dependent transport system permease family.</text>
</comment>
<evidence type="ECO:0000256" key="5">
    <source>
        <dbReference type="ARBA" id="ARBA00022989"/>
    </source>
</evidence>
<dbReference type="Pfam" id="PF19300">
    <property type="entry name" value="BPD_transp_1_N"/>
    <property type="match status" value="1"/>
</dbReference>
<feature type="transmembrane region" description="Helical" evidence="7">
    <location>
        <begin position="279"/>
        <end position="300"/>
    </location>
</feature>
<keyword evidence="5 7" id="KW-1133">Transmembrane helix</keyword>
<gene>
    <name evidence="9" type="ORF">N7603_06740</name>
</gene>
<dbReference type="InterPro" id="IPR045621">
    <property type="entry name" value="BPD_transp_1_N"/>
</dbReference>
<dbReference type="PANTHER" id="PTHR43163">
    <property type="entry name" value="DIPEPTIDE TRANSPORT SYSTEM PERMEASE PROTEIN DPPB-RELATED"/>
    <property type="match status" value="1"/>
</dbReference>
<sequence>MNKYIIKRVLWLLPILIGVSFIVFTIMYLSPADAAVMILGENASPEPLDQLRQEMGLYDPFLVQYFRYASDVFLRFDLGRSYLNNRSVLDEILIRLPNTIILATLSITFAAIIGIPLGVLASRKPNKSVDNATMVFSLLGVSIPTFWQSLILIIVFSLTLRWFPSGGFDRIDQMVLPVIALSTSSIGSIARITRSSMIDALNQDYIKTAYAKGLSVRRVIYDHALKNALIPVVTIIGLQFGALLGGAVLTESIFSINGLGVLMVNAIRQRDIMMVQGSVLFVAFVFTLVNLFVDIMYAYIDPRIRAQYE</sequence>
<dbReference type="Proteomes" id="UP001209076">
    <property type="component" value="Unassembled WGS sequence"/>
</dbReference>
<dbReference type="Gene3D" id="1.10.3720.10">
    <property type="entry name" value="MetI-like"/>
    <property type="match status" value="1"/>
</dbReference>
<comment type="subcellular location">
    <subcellularLocation>
        <location evidence="1 7">Cell membrane</location>
        <topology evidence="1 7">Multi-pass membrane protein</topology>
    </subcellularLocation>
</comment>
<feature type="transmembrane region" description="Helical" evidence="7">
    <location>
        <begin position="224"/>
        <end position="242"/>
    </location>
</feature>
<keyword evidence="10" id="KW-1185">Reference proteome</keyword>
<evidence type="ECO:0000256" key="6">
    <source>
        <dbReference type="ARBA" id="ARBA00023136"/>
    </source>
</evidence>